<organism evidence="2 3">
    <name type="scientific">Pristionchus entomophagus</name>
    <dbReference type="NCBI Taxonomy" id="358040"/>
    <lineage>
        <taxon>Eukaryota</taxon>
        <taxon>Metazoa</taxon>
        <taxon>Ecdysozoa</taxon>
        <taxon>Nematoda</taxon>
        <taxon>Chromadorea</taxon>
        <taxon>Rhabditida</taxon>
        <taxon>Rhabditina</taxon>
        <taxon>Diplogasteromorpha</taxon>
        <taxon>Diplogasteroidea</taxon>
        <taxon>Neodiplogasteridae</taxon>
        <taxon>Pristionchus</taxon>
    </lineage>
</organism>
<reference evidence="2" key="1">
    <citation type="submission" date="2023-10" db="EMBL/GenBank/DDBJ databases">
        <title>Genome assembly of Pristionchus species.</title>
        <authorList>
            <person name="Yoshida K."/>
            <person name="Sommer R.J."/>
        </authorList>
    </citation>
    <scope>NUCLEOTIDE SEQUENCE</scope>
    <source>
        <strain evidence="2">RS0144</strain>
    </source>
</reference>
<keyword evidence="1" id="KW-0732">Signal</keyword>
<accession>A0AAV5SAN5</accession>
<dbReference type="AlphaFoldDB" id="A0AAV5SAN5"/>
<feature type="chain" id="PRO_5043349536" evidence="1">
    <location>
        <begin position="27"/>
        <end position="111"/>
    </location>
</feature>
<feature type="signal peptide" evidence="1">
    <location>
        <begin position="1"/>
        <end position="26"/>
    </location>
</feature>
<gene>
    <name evidence="2" type="ORF">PENTCL1PPCAC_1949</name>
</gene>
<proteinExistence type="predicted"/>
<dbReference type="PANTHER" id="PTHR31507">
    <property type="entry name" value="PROTEIN CBG15923"/>
    <property type="match status" value="1"/>
</dbReference>
<comment type="caution">
    <text evidence="2">The sequence shown here is derived from an EMBL/GenBank/DDBJ whole genome shotgun (WGS) entry which is preliminary data.</text>
</comment>
<dbReference type="PROSITE" id="PS50092">
    <property type="entry name" value="TSP1"/>
    <property type="match status" value="1"/>
</dbReference>
<evidence type="ECO:0000313" key="3">
    <source>
        <dbReference type="Proteomes" id="UP001432027"/>
    </source>
</evidence>
<protein>
    <submittedName>
        <fullName evidence="2">Uncharacterized protein</fullName>
    </submittedName>
</protein>
<name>A0AAV5SAN5_9BILA</name>
<dbReference type="EMBL" id="BTSX01000001">
    <property type="protein sequence ID" value="GMS79774.1"/>
    <property type="molecule type" value="Genomic_DNA"/>
</dbReference>
<sequence length="111" mass="11892">FSSMFSQLFVLLLIAVSLIAADGVWSEWTETPNSPCSDVCGYCGVRVTATRTCSTAALCSGIAQRYEECGTKMCPFPRNTCCTGYIKGLRPDGTFECVVATNNIAAKTKLA</sequence>
<evidence type="ECO:0000256" key="1">
    <source>
        <dbReference type="SAM" id="SignalP"/>
    </source>
</evidence>
<dbReference type="Proteomes" id="UP001432027">
    <property type="component" value="Unassembled WGS sequence"/>
</dbReference>
<evidence type="ECO:0000313" key="2">
    <source>
        <dbReference type="EMBL" id="GMS79774.1"/>
    </source>
</evidence>
<keyword evidence="3" id="KW-1185">Reference proteome</keyword>
<feature type="non-terminal residue" evidence="2">
    <location>
        <position position="1"/>
    </location>
</feature>
<dbReference type="PANTHER" id="PTHR31507:SF3">
    <property type="entry name" value="TIL DOMAIN-CONTAINING PROTEIN"/>
    <property type="match status" value="1"/>
</dbReference>
<dbReference type="InterPro" id="IPR000884">
    <property type="entry name" value="TSP1_rpt"/>
</dbReference>